<keyword evidence="1" id="KW-0175">Coiled coil</keyword>
<organism evidence="3 4">
    <name type="scientific">Araneus ventricosus</name>
    <name type="common">Orbweaver spider</name>
    <name type="synonym">Epeira ventricosa</name>
    <dbReference type="NCBI Taxonomy" id="182803"/>
    <lineage>
        <taxon>Eukaryota</taxon>
        <taxon>Metazoa</taxon>
        <taxon>Ecdysozoa</taxon>
        <taxon>Arthropoda</taxon>
        <taxon>Chelicerata</taxon>
        <taxon>Arachnida</taxon>
        <taxon>Araneae</taxon>
        <taxon>Araneomorphae</taxon>
        <taxon>Entelegynae</taxon>
        <taxon>Araneoidea</taxon>
        <taxon>Araneidae</taxon>
        <taxon>Araneus</taxon>
    </lineage>
</organism>
<dbReference type="EMBL" id="BGPR01027685">
    <property type="protein sequence ID" value="GBN98381.1"/>
    <property type="molecule type" value="Genomic_DNA"/>
</dbReference>
<evidence type="ECO:0000256" key="2">
    <source>
        <dbReference type="SAM" id="MobiDB-lite"/>
    </source>
</evidence>
<dbReference type="AlphaFoldDB" id="A0A4Y2TDQ6"/>
<evidence type="ECO:0000256" key="1">
    <source>
        <dbReference type="SAM" id="Coils"/>
    </source>
</evidence>
<dbReference type="Proteomes" id="UP000499080">
    <property type="component" value="Unassembled WGS sequence"/>
</dbReference>
<keyword evidence="4" id="KW-1185">Reference proteome</keyword>
<comment type="caution">
    <text evidence="3">The sequence shown here is derived from an EMBL/GenBank/DDBJ whole genome shotgun (WGS) entry which is preliminary data.</text>
</comment>
<feature type="non-terminal residue" evidence="3">
    <location>
        <position position="1"/>
    </location>
</feature>
<protein>
    <submittedName>
        <fullName evidence="3">Uncharacterized protein</fullName>
    </submittedName>
</protein>
<reference evidence="3 4" key="1">
    <citation type="journal article" date="2019" name="Sci. Rep.">
        <title>Orb-weaving spider Araneus ventricosus genome elucidates the spidroin gene catalogue.</title>
        <authorList>
            <person name="Kono N."/>
            <person name="Nakamura H."/>
            <person name="Ohtoshi R."/>
            <person name="Moran D.A.P."/>
            <person name="Shinohara A."/>
            <person name="Yoshida Y."/>
            <person name="Fujiwara M."/>
            <person name="Mori M."/>
            <person name="Tomita M."/>
            <person name="Arakawa K."/>
        </authorList>
    </citation>
    <scope>NUCLEOTIDE SEQUENCE [LARGE SCALE GENOMIC DNA]</scope>
</reference>
<name>A0A4Y2TDQ6_ARAVE</name>
<proteinExistence type="predicted"/>
<feature type="coiled-coil region" evidence="1">
    <location>
        <begin position="1"/>
        <end position="35"/>
    </location>
</feature>
<accession>A0A4Y2TDQ6</accession>
<evidence type="ECO:0000313" key="3">
    <source>
        <dbReference type="EMBL" id="GBN98381.1"/>
    </source>
</evidence>
<feature type="region of interest" description="Disordered" evidence="2">
    <location>
        <begin position="48"/>
        <end position="67"/>
    </location>
</feature>
<sequence>IQDLACSLEAEQLEKNNLQQRIRELEDLQASTAADRFQISEETALAAEGAVVDDPDDSRHHKSHSPELRSHITNTMFIKSEVIILCVDVRVLNNCRRVKCSTRISTVETLPLRE</sequence>
<evidence type="ECO:0000313" key="4">
    <source>
        <dbReference type="Proteomes" id="UP000499080"/>
    </source>
</evidence>
<gene>
    <name evidence="3" type="ORF">AVEN_6931_1</name>
</gene>